<dbReference type="SUPFAM" id="SSF47616">
    <property type="entry name" value="GST C-terminal domain-like"/>
    <property type="match status" value="1"/>
</dbReference>
<dbReference type="AlphaFoldDB" id="A0A842IC68"/>
<reference evidence="3 4" key="1">
    <citation type="journal article" date="2017" name="Int. J. Syst. Evol. Microbiol.">
        <title>Gemmobacter straminiformis sp. nov., isolated from an artificial fountain.</title>
        <authorList>
            <person name="Kang J.Y."/>
            <person name="Kim M.J."/>
            <person name="Chun J."/>
            <person name="Son K.P."/>
            <person name="Jahng K.Y."/>
        </authorList>
    </citation>
    <scope>NUCLEOTIDE SEQUENCE [LARGE SCALE GENOMIC DNA]</scope>
    <source>
        <strain evidence="3 4">CAM-8</strain>
    </source>
</reference>
<gene>
    <name evidence="3" type="ORF">H7F16_16800</name>
</gene>
<organism evidence="3 4">
    <name type="scientific">Paragemmobacter straminiformis</name>
    <dbReference type="NCBI Taxonomy" id="2045119"/>
    <lineage>
        <taxon>Bacteria</taxon>
        <taxon>Pseudomonadati</taxon>
        <taxon>Pseudomonadota</taxon>
        <taxon>Alphaproteobacteria</taxon>
        <taxon>Rhodobacterales</taxon>
        <taxon>Paracoccaceae</taxon>
        <taxon>Paragemmobacter</taxon>
    </lineage>
</organism>
<protein>
    <submittedName>
        <fullName evidence="3">Glutathione S-transferase family protein</fullName>
    </submittedName>
</protein>
<dbReference type="Proteomes" id="UP000555411">
    <property type="component" value="Unassembled WGS sequence"/>
</dbReference>
<dbReference type="PANTHER" id="PTHR42673:SF4">
    <property type="entry name" value="MALEYLACETOACETATE ISOMERASE"/>
    <property type="match status" value="1"/>
</dbReference>
<sequence length="200" mass="21845">MQLVGHYGSPFVRRVGITLHLYAMPFTQSPLGTEDHAALEPLSPLGRIPALVLADGSAITDSSAIIDYLDEQAGDAALTPRHGPDRRRVVALTALALATAEKYVAAYYETHRRPETHVWQPWLDRLNAQIRQGLAALEAQMQGPYLTGDRLTQADVTAIAALDGIRLDMPDLAPRADFPKLFAMLDRLAPTDAFRLTPPA</sequence>
<dbReference type="RefSeq" id="WP_185798785.1">
    <property type="nucleotide sequence ID" value="NZ_JACLQD010000005.1"/>
</dbReference>
<evidence type="ECO:0000313" key="4">
    <source>
        <dbReference type="Proteomes" id="UP000555411"/>
    </source>
</evidence>
<dbReference type="GO" id="GO:0006559">
    <property type="term" value="P:L-phenylalanine catabolic process"/>
    <property type="evidence" value="ECO:0007669"/>
    <property type="project" value="TreeGrafter"/>
</dbReference>
<dbReference type="InterPro" id="IPR010987">
    <property type="entry name" value="Glutathione-S-Trfase_C-like"/>
</dbReference>
<name>A0A842IC68_9RHOB</name>
<comment type="caution">
    <text evidence="3">The sequence shown here is derived from an EMBL/GenBank/DDBJ whole genome shotgun (WGS) entry which is preliminary data.</text>
</comment>
<evidence type="ECO:0000259" key="2">
    <source>
        <dbReference type="PROSITE" id="PS50405"/>
    </source>
</evidence>
<dbReference type="GO" id="GO:0006749">
    <property type="term" value="P:glutathione metabolic process"/>
    <property type="evidence" value="ECO:0007669"/>
    <property type="project" value="TreeGrafter"/>
</dbReference>
<dbReference type="PROSITE" id="PS50404">
    <property type="entry name" value="GST_NTER"/>
    <property type="match status" value="1"/>
</dbReference>
<dbReference type="InterPro" id="IPR040079">
    <property type="entry name" value="Glutathione_S-Trfase"/>
</dbReference>
<dbReference type="Pfam" id="PF13417">
    <property type="entry name" value="GST_N_3"/>
    <property type="match status" value="1"/>
</dbReference>
<dbReference type="PANTHER" id="PTHR42673">
    <property type="entry name" value="MALEYLACETOACETATE ISOMERASE"/>
    <property type="match status" value="1"/>
</dbReference>
<dbReference type="Gene3D" id="3.40.30.10">
    <property type="entry name" value="Glutaredoxin"/>
    <property type="match status" value="1"/>
</dbReference>
<evidence type="ECO:0000313" key="3">
    <source>
        <dbReference type="EMBL" id="MBC2837179.1"/>
    </source>
</evidence>
<accession>A0A842IC68</accession>
<dbReference type="CDD" id="cd00570">
    <property type="entry name" value="GST_N_family"/>
    <property type="match status" value="1"/>
</dbReference>
<dbReference type="InterPro" id="IPR036282">
    <property type="entry name" value="Glutathione-S-Trfase_C_sf"/>
</dbReference>
<dbReference type="SUPFAM" id="SSF52833">
    <property type="entry name" value="Thioredoxin-like"/>
    <property type="match status" value="1"/>
</dbReference>
<feature type="domain" description="GST N-terminal" evidence="1">
    <location>
        <begin position="1"/>
        <end position="77"/>
    </location>
</feature>
<keyword evidence="4" id="KW-1185">Reference proteome</keyword>
<keyword evidence="3" id="KW-0808">Transferase</keyword>
<feature type="domain" description="GST C-terminal" evidence="2">
    <location>
        <begin position="82"/>
        <end position="200"/>
    </location>
</feature>
<dbReference type="Pfam" id="PF13410">
    <property type="entry name" value="GST_C_2"/>
    <property type="match status" value="1"/>
</dbReference>
<dbReference type="Gene3D" id="1.20.1050.10">
    <property type="match status" value="1"/>
</dbReference>
<dbReference type="SFLD" id="SFLDS00019">
    <property type="entry name" value="Glutathione_Transferase_(cytos"/>
    <property type="match status" value="1"/>
</dbReference>
<proteinExistence type="predicted"/>
<dbReference type="PROSITE" id="PS50405">
    <property type="entry name" value="GST_CTER"/>
    <property type="match status" value="1"/>
</dbReference>
<dbReference type="EMBL" id="JACLQD010000005">
    <property type="protein sequence ID" value="MBC2837179.1"/>
    <property type="molecule type" value="Genomic_DNA"/>
</dbReference>
<dbReference type="GO" id="GO:0004364">
    <property type="term" value="F:glutathione transferase activity"/>
    <property type="evidence" value="ECO:0007669"/>
    <property type="project" value="TreeGrafter"/>
</dbReference>
<dbReference type="InterPro" id="IPR036249">
    <property type="entry name" value="Thioredoxin-like_sf"/>
</dbReference>
<dbReference type="GO" id="GO:0016034">
    <property type="term" value="F:maleylacetoacetate isomerase activity"/>
    <property type="evidence" value="ECO:0007669"/>
    <property type="project" value="TreeGrafter"/>
</dbReference>
<evidence type="ECO:0000259" key="1">
    <source>
        <dbReference type="PROSITE" id="PS50404"/>
    </source>
</evidence>
<dbReference type="InterPro" id="IPR004045">
    <property type="entry name" value="Glutathione_S-Trfase_N"/>
</dbReference>